<reference evidence="2 3" key="1">
    <citation type="journal article" date="2023" name="Plants (Basel)">
        <title>Bridging the Gap: Combining Genomics and Transcriptomics Approaches to Understand Stylosanthes scabra, an Orphan Legume from the Brazilian Caatinga.</title>
        <authorList>
            <person name="Ferreira-Neto J.R.C."/>
            <person name="da Silva M.D."/>
            <person name="Binneck E."/>
            <person name="de Melo N.F."/>
            <person name="da Silva R.H."/>
            <person name="de Melo A.L.T.M."/>
            <person name="Pandolfi V."/>
            <person name="Bustamante F.O."/>
            <person name="Brasileiro-Vidal A.C."/>
            <person name="Benko-Iseppon A.M."/>
        </authorList>
    </citation>
    <scope>NUCLEOTIDE SEQUENCE [LARGE SCALE GENOMIC DNA]</scope>
    <source>
        <tissue evidence="2">Leaves</tissue>
    </source>
</reference>
<gene>
    <name evidence="2" type="ORF">PIB30_045806</name>
</gene>
<accession>A0ABU6QFP1</accession>
<keyword evidence="1" id="KW-0812">Transmembrane</keyword>
<feature type="transmembrane region" description="Helical" evidence="1">
    <location>
        <begin position="6"/>
        <end position="30"/>
    </location>
</feature>
<evidence type="ECO:0000313" key="3">
    <source>
        <dbReference type="Proteomes" id="UP001341840"/>
    </source>
</evidence>
<evidence type="ECO:0000256" key="1">
    <source>
        <dbReference type="SAM" id="Phobius"/>
    </source>
</evidence>
<protein>
    <submittedName>
        <fullName evidence="2">Uncharacterized protein</fullName>
    </submittedName>
</protein>
<name>A0ABU6QFP1_9FABA</name>
<organism evidence="2 3">
    <name type="scientific">Stylosanthes scabra</name>
    <dbReference type="NCBI Taxonomy" id="79078"/>
    <lineage>
        <taxon>Eukaryota</taxon>
        <taxon>Viridiplantae</taxon>
        <taxon>Streptophyta</taxon>
        <taxon>Embryophyta</taxon>
        <taxon>Tracheophyta</taxon>
        <taxon>Spermatophyta</taxon>
        <taxon>Magnoliopsida</taxon>
        <taxon>eudicotyledons</taxon>
        <taxon>Gunneridae</taxon>
        <taxon>Pentapetalae</taxon>
        <taxon>rosids</taxon>
        <taxon>fabids</taxon>
        <taxon>Fabales</taxon>
        <taxon>Fabaceae</taxon>
        <taxon>Papilionoideae</taxon>
        <taxon>50 kb inversion clade</taxon>
        <taxon>dalbergioids sensu lato</taxon>
        <taxon>Dalbergieae</taxon>
        <taxon>Pterocarpus clade</taxon>
        <taxon>Stylosanthes</taxon>
    </lineage>
</organism>
<evidence type="ECO:0000313" key="2">
    <source>
        <dbReference type="EMBL" id="MED6110762.1"/>
    </source>
</evidence>
<keyword evidence="1" id="KW-1133">Transmembrane helix</keyword>
<keyword evidence="1" id="KW-0472">Membrane</keyword>
<comment type="caution">
    <text evidence="2">The sequence shown here is derived from an EMBL/GenBank/DDBJ whole genome shotgun (WGS) entry which is preliminary data.</text>
</comment>
<proteinExistence type="predicted"/>
<dbReference type="Proteomes" id="UP001341840">
    <property type="component" value="Unassembled WGS sequence"/>
</dbReference>
<dbReference type="EMBL" id="JASCZI010000282">
    <property type="protein sequence ID" value="MED6110762.1"/>
    <property type="molecule type" value="Genomic_DNA"/>
</dbReference>
<keyword evidence="3" id="KW-1185">Reference proteome</keyword>
<sequence>MVLGNPSLPFSLIPCAILTILSAIMSSALTSSPLMMQWIRIALITGISDLLEDVAAPCTCALNRITFLKFSGEKSTTLPLA</sequence>